<accession>A0A5B7IR61</accession>
<proteinExistence type="predicted"/>
<gene>
    <name evidence="1" type="ORF">E2C01_081145</name>
</gene>
<dbReference type="Proteomes" id="UP000324222">
    <property type="component" value="Unassembled WGS sequence"/>
</dbReference>
<evidence type="ECO:0000313" key="1">
    <source>
        <dbReference type="EMBL" id="MPC86322.1"/>
    </source>
</evidence>
<keyword evidence="2" id="KW-1185">Reference proteome</keyword>
<comment type="caution">
    <text evidence="1">The sequence shown here is derived from an EMBL/GenBank/DDBJ whole genome shotgun (WGS) entry which is preliminary data.</text>
</comment>
<organism evidence="1 2">
    <name type="scientific">Portunus trituberculatus</name>
    <name type="common">Swimming crab</name>
    <name type="synonym">Neptunus trituberculatus</name>
    <dbReference type="NCBI Taxonomy" id="210409"/>
    <lineage>
        <taxon>Eukaryota</taxon>
        <taxon>Metazoa</taxon>
        <taxon>Ecdysozoa</taxon>
        <taxon>Arthropoda</taxon>
        <taxon>Crustacea</taxon>
        <taxon>Multicrustacea</taxon>
        <taxon>Malacostraca</taxon>
        <taxon>Eumalacostraca</taxon>
        <taxon>Eucarida</taxon>
        <taxon>Decapoda</taxon>
        <taxon>Pleocyemata</taxon>
        <taxon>Brachyura</taxon>
        <taxon>Eubrachyura</taxon>
        <taxon>Portunoidea</taxon>
        <taxon>Portunidae</taxon>
        <taxon>Portuninae</taxon>
        <taxon>Portunus</taxon>
    </lineage>
</organism>
<evidence type="ECO:0000313" key="2">
    <source>
        <dbReference type="Proteomes" id="UP000324222"/>
    </source>
</evidence>
<sequence>MYNPDVIVWVVTSGQTTQAPTTTTTTIAARVHLSHRSEEQIQRPSQTQPCPYYDFCFPVSPRGLSAFASVCRPSLTLLFASSSENNTHYRSSTRARILSQR</sequence>
<reference evidence="1 2" key="1">
    <citation type="submission" date="2019-05" db="EMBL/GenBank/DDBJ databases">
        <title>Another draft genome of Portunus trituberculatus and its Hox gene families provides insights of decapod evolution.</title>
        <authorList>
            <person name="Jeong J.-H."/>
            <person name="Song I."/>
            <person name="Kim S."/>
            <person name="Choi T."/>
            <person name="Kim D."/>
            <person name="Ryu S."/>
            <person name="Kim W."/>
        </authorList>
    </citation>
    <scope>NUCLEOTIDE SEQUENCE [LARGE SCALE GENOMIC DNA]</scope>
    <source>
        <tissue evidence="1">Muscle</tissue>
    </source>
</reference>
<dbReference type="AlphaFoldDB" id="A0A5B7IR61"/>
<name>A0A5B7IR61_PORTR</name>
<protein>
    <submittedName>
        <fullName evidence="1">Uncharacterized protein</fullName>
    </submittedName>
</protein>
<dbReference type="EMBL" id="VSRR010071105">
    <property type="protein sequence ID" value="MPC86322.1"/>
    <property type="molecule type" value="Genomic_DNA"/>
</dbReference>